<name>H6NPQ1_9BACL</name>
<dbReference type="GO" id="GO:0006265">
    <property type="term" value="P:DNA topological change"/>
    <property type="evidence" value="ECO:0007669"/>
    <property type="project" value="InterPro"/>
</dbReference>
<dbReference type="GO" id="GO:0005694">
    <property type="term" value="C:chromosome"/>
    <property type="evidence" value="ECO:0007669"/>
    <property type="project" value="InterPro"/>
</dbReference>
<feature type="transmembrane region" description="Helical" evidence="2">
    <location>
        <begin position="15"/>
        <end position="36"/>
    </location>
</feature>
<evidence type="ECO:0000313" key="5">
    <source>
        <dbReference type="Proteomes" id="UP000007523"/>
    </source>
</evidence>
<dbReference type="STRING" id="1116391.PM3016_6803"/>
<feature type="region of interest" description="Disordered" evidence="1">
    <location>
        <begin position="110"/>
        <end position="138"/>
    </location>
</feature>
<evidence type="ECO:0000313" key="4">
    <source>
        <dbReference type="EMBL" id="AFC33407.1"/>
    </source>
</evidence>
<accession>H6NPQ1</accession>
<dbReference type="EMBL" id="CP003235">
    <property type="protein sequence ID" value="AFC33407.1"/>
    <property type="molecule type" value="Genomic_DNA"/>
</dbReference>
<feature type="domain" description="DNA topoisomerase type IA zn finger" evidence="3">
    <location>
        <begin position="147"/>
        <end position="178"/>
    </location>
</feature>
<keyword evidence="2" id="KW-1133">Transmembrane helix</keyword>
<organism evidence="4 5">
    <name type="scientific">Paenibacillus mucilaginosus 3016</name>
    <dbReference type="NCBI Taxonomy" id="1116391"/>
    <lineage>
        <taxon>Bacteria</taxon>
        <taxon>Bacillati</taxon>
        <taxon>Bacillota</taxon>
        <taxon>Bacilli</taxon>
        <taxon>Bacillales</taxon>
        <taxon>Paenibacillaceae</taxon>
        <taxon>Paenibacillus</taxon>
    </lineage>
</organism>
<dbReference type="GO" id="GO:0003916">
    <property type="term" value="F:DNA topoisomerase activity"/>
    <property type="evidence" value="ECO:0007669"/>
    <property type="project" value="InterPro"/>
</dbReference>
<dbReference type="Proteomes" id="UP000007523">
    <property type="component" value="Chromosome"/>
</dbReference>
<keyword evidence="5" id="KW-1185">Reference proteome</keyword>
<reference evidence="4 5" key="1">
    <citation type="journal article" date="2012" name="J. Bacteriol.">
        <title>Complete Genome Sequence of Paenibacillus mucilaginosus 3016, a Bacterium Functional as Microbial Fertilizer.</title>
        <authorList>
            <person name="Ma M."/>
            <person name="Wang Z."/>
            <person name="Li L."/>
            <person name="Jiang X."/>
            <person name="Guan D."/>
            <person name="Cao F."/>
            <person name="Chen H."/>
            <person name="Wang X."/>
            <person name="Shen D."/>
            <person name="Du B."/>
            <person name="Li J."/>
        </authorList>
    </citation>
    <scope>NUCLEOTIDE SEQUENCE [LARGE SCALE GENOMIC DNA]</scope>
    <source>
        <strain evidence="4 5">3016</strain>
    </source>
</reference>
<dbReference type="SUPFAM" id="SSF57783">
    <property type="entry name" value="Zinc beta-ribbon"/>
    <property type="match status" value="1"/>
</dbReference>
<dbReference type="Pfam" id="PF01396">
    <property type="entry name" value="Zn_ribbon_Top1"/>
    <property type="match status" value="1"/>
</dbReference>
<dbReference type="HOGENOM" id="CLU_128734_0_0_9"/>
<evidence type="ECO:0000259" key="3">
    <source>
        <dbReference type="Pfam" id="PF01396"/>
    </source>
</evidence>
<gene>
    <name evidence="4" type="ORF">PM3016_6803</name>
</gene>
<dbReference type="AlphaFoldDB" id="H6NPQ1"/>
<evidence type="ECO:0000256" key="1">
    <source>
        <dbReference type="SAM" id="MobiDB-lite"/>
    </source>
</evidence>
<feature type="compositionally biased region" description="Polar residues" evidence="1">
    <location>
        <begin position="114"/>
        <end position="132"/>
    </location>
</feature>
<keyword evidence="2" id="KW-0472">Membrane</keyword>
<dbReference type="Gene3D" id="3.30.65.10">
    <property type="entry name" value="Bacterial Topoisomerase I, domain 1"/>
    <property type="match status" value="1"/>
</dbReference>
<feature type="transmembrane region" description="Helical" evidence="2">
    <location>
        <begin position="83"/>
        <end position="101"/>
    </location>
</feature>
<proteinExistence type="predicted"/>
<keyword evidence="2" id="KW-0812">Transmembrane</keyword>
<sequence length="179" mass="19822">MNMSTDLGSIVKGMILQPLLFVGMIIVLYALLWLVVYSKVGRVIPEKVITLIGLVGGYFVFMACMDRFDQIRELVARRSEVNWMLGAVVVVAVIGVVWLLFKKPARRKEAPQDQPLNTAATSEMRQPEQNTAPAGVQEHKEVSVTCSCGAPMVVRKSREGRSFYGCSTFPGCRHTKSIS</sequence>
<protein>
    <recommendedName>
        <fullName evidence="3">DNA topoisomerase type IA zn finger domain-containing protein</fullName>
    </recommendedName>
</protein>
<evidence type="ECO:0000256" key="2">
    <source>
        <dbReference type="SAM" id="Phobius"/>
    </source>
</evidence>
<feature type="transmembrane region" description="Helical" evidence="2">
    <location>
        <begin position="48"/>
        <end position="68"/>
    </location>
</feature>
<dbReference type="GO" id="GO:0003677">
    <property type="term" value="F:DNA binding"/>
    <property type="evidence" value="ECO:0007669"/>
    <property type="project" value="InterPro"/>
</dbReference>
<dbReference type="InterPro" id="IPR013498">
    <property type="entry name" value="Topo_IA_Znf"/>
</dbReference>
<dbReference type="KEGG" id="pmq:PM3016_6803"/>